<gene>
    <name evidence="5" type="primary">kanE</name>
    <name evidence="5" type="ORF">BerOc1_00315</name>
</gene>
<organism evidence="5 6">
    <name type="scientific">Pseudodesulfovibrio hydrargyri</name>
    <dbReference type="NCBI Taxonomy" id="2125990"/>
    <lineage>
        <taxon>Bacteria</taxon>
        <taxon>Pseudomonadati</taxon>
        <taxon>Thermodesulfobacteriota</taxon>
        <taxon>Desulfovibrionia</taxon>
        <taxon>Desulfovibrionales</taxon>
        <taxon>Desulfovibrionaceae</taxon>
    </lineage>
</organism>
<dbReference type="Pfam" id="PF00534">
    <property type="entry name" value="Glycos_transf_1"/>
    <property type="match status" value="1"/>
</dbReference>
<accession>A0A1J5N155</accession>
<dbReference type="EC" id="2.4.1.301" evidence="5"/>
<sequence>MNILFVNSTRGWGGVKTWSIDMARALAGLGHETALVGRPGPFVDKARKLGIRAEAHDFGLDFNPASIAFFLKLYRKLETDVVICNISKGLRTAGAAARLAGIPVVHRLGSPGDVSNRLKTRLTQRLLRPGLIACSEYVRQKLLVSVPMYQDYPFEAIFPGTAINSVPPDSVNAPRVIVATSQLNPDKKHIHLLEALAALMRDGYDFRCIIAGTGRDEAMLKRACGDMGLDGRVEWTGFVTEVAVQLRRADIFVLPTGCEPLGIALEEAMANGLVPVSRNIGGPTEIWHPGHTDLLVDPKGGGPEFRDVLARLLDMPDNDLLALKREFHAHAGRTFSLDGQAKRLAAWLGRFIADRGGRRKA</sequence>
<dbReference type="RefSeq" id="WP_071543968.1">
    <property type="nucleotide sequence ID" value="NZ_LKAQ01000001.1"/>
</dbReference>
<dbReference type="InterPro" id="IPR001296">
    <property type="entry name" value="Glyco_trans_1"/>
</dbReference>
<dbReference type="Proteomes" id="UP000181901">
    <property type="component" value="Unassembled WGS sequence"/>
</dbReference>
<name>A0A1J5N155_9BACT</name>
<dbReference type="SUPFAM" id="SSF53756">
    <property type="entry name" value="UDP-Glycosyltransferase/glycogen phosphorylase"/>
    <property type="match status" value="1"/>
</dbReference>
<dbReference type="InterPro" id="IPR028098">
    <property type="entry name" value="Glyco_trans_4-like_N"/>
</dbReference>
<dbReference type="PANTHER" id="PTHR12526">
    <property type="entry name" value="GLYCOSYLTRANSFERASE"/>
    <property type="match status" value="1"/>
</dbReference>
<dbReference type="AlphaFoldDB" id="A0A1J5N155"/>
<evidence type="ECO:0000259" key="3">
    <source>
        <dbReference type="Pfam" id="PF00534"/>
    </source>
</evidence>
<protein>
    <submittedName>
        <fullName evidence="5">Alpha-D-kanosaminyltransferase</fullName>
        <ecNumber evidence="5">2.4.1.301</ecNumber>
    </submittedName>
</protein>
<keyword evidence="2 5" id="KW-0808">Transferase</keyword>
<evidence type="ECO:0000313" key="6">
    <source>
        <dbReference type="Proteomes" id="UP000181901"/>
    </source>
</evidence>
<keyword evidence="6" id="KW-1185">Reference proteome</keyword>
<proteinExistence type="predicted"/>
<dbReference type="GO" id="GO:0016757">
    <property type="term" value="F:glycosyltransferase activity"/>
    <property type="evidence" value="ECO:0007669"/>
    <property type="project" value="UniProtKB-KW"/>
</dbReference>
<evidence type="ECO:0000259" key="4">
    <source>
        <dbReference type="Pfam" id="PF13439"/>
    </source>
</evidence>
<dbReference type="Gene3D" id="3.40.50.2000">
    <property type="entry name" value="Glycogen Phosphorylase B"/>
    <property type="match status" value="2"/>
</dbReference>
<comment type="caution">
    <text evidence="5">The sequence shown here is derived from an EMBL/GenBank/DDBJ whole genome shotgun (WGS) entry which is preliminary data.</text>
</comment>
<evidence type="ECO:0000256" key="1">
    <source>
        <dbReference type="ARBA" id="ARBA00022676"/>
    </source>
</evidence>
<feature type="domain" description="Glycosyltransferase subfamily 4-like N-terminal" evidence="4">
    <location>
        <begin position="12"/>
        <end position="142"/>
    </location>
</feature>
<dbReference type="Pfam" id="PF13439">
    <property type="entry name" value="Glyco_transf_4"/>
    <property type="match status" value="1"/>
</dbReference>
<keyword evidence="1 5" id="KW-0328">Glycosyltransferase</keyword>
<reference evidence="5 6" key="1">
    <citation type="submission" date="2015-09" db="EMBL/GenBank/DDBJ databases">
        <title>Genome of Desulfovibrio dechloracetivorans BerOc1, a mercury methylating strain isolated from highly hydrocarbons and metals contaminated coastal sediments.</title>
        <authorList>
            <person name="Goni Urriza M."/>
            <person name="Gassie C."/>
            <person name="Bouchez O."/>
            <person name="Klopp C."/>
            <person name="Ranchou-Peyruse A."/>
            <person name="Remy G."/>
        </authorList>
    </citation>
    <scope>NUCLEOTIDE SEQUENCE [LARGE SCALE GENOMIC DNA]</scope>
    <source>
        <strain evidence="5 6">BerOc1</strain>
    </source>
</reference>
<dbReference type="CDD" id="cd03811">
    <property type="entry name" value="GT4_GT28_WabH-like"/>
    <property type="match status" value="1"/>
</dbReference>
<evidence type="ECO:0000313" key="5">
    <source>
        <dbReference type="EMBL" id="OIQ51852.1"/>
    </source>
</evidence>
<dbReference type="PANTHER" id="PTHR12526:SF510">
    <property type="entry name" value="D-INOSITOL 3-PHOSPHATE GLYCOSYLTRANSFERASE"/>
    <property type="match status" value="1"/>
</dbReference>
<evidence type="ECO:0000256" key="2">
    <source>
        <dbReference type="ARBA" id="ARBA00022679"/>
    </source>
</evidence>
<dbReference type="EMBL" id="LKAQ01000001">
    <property type="protein sequence ID" value="OIQ51852.1"/>
    <property type="molecule type" value="Genomic_DNA"/>
</dbReference>
<feature type="domain" description="Glycosyl transferase family 1" evidence="3">
    <location>
        <begin position="173"/>
        <end position="316"/>
    </location>
</feature>
<dbReference type="OrthoDB" id="9790710at2"/>